<accession>A0ABN9L8K5</accession>
<dbReference type="InterPro" id="IPR016181">
    <property type="entry name" value="Acyl_CoA_acyltransferase"/>
</dbReference>
<evidence type="ECO:0000256" key="1">
    <source>
        <dbReference type="ARBA" id="ARBA00008694"/>
    </source>
</evidence>
<gene>
    <name evidence="5" type="ORF">RIMI_LOCUS5636947</name>
</gene>
<dbReference type="Pfam" id="PF00583">
    <property type="entry name" value="Acetyltransf_1"/>
    <property type="match status" value="1"/>
</dbReference>
<dbReference type="InterPro" id="IPR000182">
    <property type="entry name" value="GNAT_dom"/>
</dbReference>
<evidence type="ECO:0000256" key="2">
    <source>
        <dbReference type="ARBA" id="ARBA00022679"/>
    </source>
</evidence>
<dbReference type="InterPro" id="IPR051016">
    <property type="entry name" value="Diverse_Substrate_AcTransf"/>
</dbReference>
<dbReference type="PANTHER" id="PTHR10545">
    <property type="entry name" value="DIAMINE N-ACETYLTRANSFERASE"/>
    <property type="match status" value="1"/>
</dbReference>
<dbReference type="SUPFAM" id="SSF55729">
    <property type="entry name" value="Acyl-CoA N-acyltransferases (Nat)"/>
    <property type="match status" value="1"/>
</dbReference>
<proteinExistence type="inferred from homology"/>
<dbReference type="Gene3D" id="3.40.630.30">
    <property type="match status" value="1"/>
</dbReference>
<protein>
    <recommendedName>
        <fullName evidence="4">N-acetyltransferase domain-containing protein</fullName>
    </recommendedName>
</protein>
<dbReference type="Proteomes" id="UP001176940">
    <property type="component" value="Unassembled WGS sequence"/>
</dbReference>
<evidence type="ECO:0000313" key="6">
    <source>
        <dbReference type="Proteomes" id="UP001176940"/>
    </source>
</evidence>
<dbReference type="EMBL" id="CAUEEQ010009749">
    <property type="protein sequence ID" value="CAJ0933727.1"/>
    <property type="molecule type" value="Genomic_DNA"/>
</dbReference>
<dbReference type="PANTHER" id="PTHR10545:SF67">
    <property type="entry name" value="SPERMIDINE_SPERMINE N(1)-ACETYLTRANSFERASE-LIKE PROTEIN 1 ISOFORM X1"/>
    <property type="match status" value="1"/>
</dbReference>
<name>A0ABN9L8K5_9NEOB</name>
<sequence length="140" mass="15578">DLADYENMSDAVELTVKDLLEDGFGAHPYYQCLIAEMPKNGEGEGSAIVGFAMYYFTYDPWTGKITSSRGILCTGIGSEILKRISQEAIGQHCSDIEFLVLSSNVAAIQFYKRRGAADLSEEDGWHLFTFSQDDLKRMAD</sequence>
<keyword evidence="6" id="KW-1185">Reference proteome</keyword>
<comment type="similarity">
    <text evidence="1">Belongs to the acetyltransferase family.</text>
</comment>
<organism evidence="5 6">
    <name type="scientific">Ranitomeya imitator</name>
    <name type="common">mimic poison frog</name>
    <dbReference type="NCBI Taxonomy" id="111125"/>
    <lineage>
        <taxon>Eukaryota</taxon>
        <taxon>Metazoa</taxon>
        <taxon>Chordata</taxon>
        <taxon>Craniata</taxon>
        <taxon>Vertebrata</taxon>
        <taxon>Euteleostomi</taxon>
        <taxon>Amphibia</taxon>
        <taxon>Batrachia</taxon>
        <taxon>Anura</taxon>
        <taxon>Neobatrachia</taxon>
        <taxon>Hyloidea</taxon>
        <taxon>Dendrobatidae</taxon>
        <taxon>Dendrobatinae</taxon>
        <taxon>Ranitomeya</taxon>
    </lineage>
</organism>
<evidence type="ECO:0000259" key="4">
    <source>
        <dbReference type="PROSITE" id="PS51186"/>
    </source>
</evidence>
<comment type="caution">
    <text evidence="5">The sequence shown here is derived from an EMBL/GenBank/DDBJ whole genome shotgun (WGS) entry which is preliminary data.</text>
</comment>
<keyword evidence="2" id="KW-0808">Transferase</keyword>
<feature type="domain" description="N-acetyltransferase" evidence="4">
    <location>
        <begin position="3"/>
        <end position="140"/>
    </location>
</feature>
<feature type="non-terminal residue" evidence="5">
    <location>
        <position position="1"/>
    </location>
</feature>
<evidence type="ECO:0000313" key="5">
    <source>
        <dbReference type="EMBL" id="CAJ0933727.1"/>
    </source>
</evidence>
<reference evidence="5" key="1">
    <citation type="submission" date="2023-07" db="EMBL/GenBank/DDBJ databases">
        <authorList>
            <person name="Stuckert A."/>
        </authorList>
    </citation>
    <scope>NUCLEOTIDE SEQUENCE</scope>
</reference>
<evidence type="ECO:0000256" key="3">
    <source>
        <dbReference type="ARBA" id="ARBA00023315"/>
    </source>
</evidence>
<dbReference type="PROSITE" id="PS51186">
    <property type="entry name" value="GNAT"/>
    <property type="match status" value="1"/>
</dbReference>
<keyword evidence="3" id="KW-0012">Acyltransferase</keyword>